<keyword evidence="8" id="KW-0067">ATP-binding</keyword>
<dbReference type="GO" id="GO:0005524">
    <property type="term" value="F:ATP binding"/>
    <property type="evidence" value="ECO:0007669"/>
    <property type="project" value="UniProtKB-KW"/>
</dbReference>
<dbReference type="InParanoid" id="L9JFE8"/>
<dbReference type="EMBL" id="KB321007">
    <property type="protein sequence ID" value="ELW49019.1"/>
    <property type="molecule type" value="Genomic_DNA"/>
</dbReference>
<proteinExistence type="inferred from homology"/>
<feature type="compositionally biased region" description="Basic and acidic residues" evidence="10">
    <location>
        <begin position="457"/>
        <end position="476"/>
    </location>
</feature>
<keyword evidence="5" id="KW-0547">Nucleotide-binding</keyword>
<evidence type="ECO:0000313" key="15">
    <source>
        <dbReference type="Proteomes" id="UP000011518"/>
    </source>
</evidence>
<keyword evidence="6" id="KW-0378">Hydrolase</keyword>
<dbReference type="Proteomes" id="UP000011518">
    <property type="component" value="Unassembled WGS sequence"/>
</dbReference>
<evidence type="ECO:0000313" key="14">
    <source>
        <dbReference type="EMBL" id="ELW49019.1"/>
    </source>
</evidence>
<dbReference type="PANTHER" id="PTHR45418:SF1">
    <property type="entry name" value="CANCER_TESTIS ANTIGEN 55"/>
    <property type="match status" value="1"/>
</dbReference>
<dbReference type="CDD" id="cd18078">
    <property type="entry name" value="DEXXQc_Mov10L1"/>
    <property type="match status" value="1"/>
</dbReference>
<dbReference type="PANTHER" id="PTHR45418">
    <property type="entry name" value="CANCER/TESTIS ANTIGEN 55"/>
    <property type="match status" value="1"/>
</dbReference>
<dbReference type="InterPro" id="IPR027417">
    <property type="entry name" value="P-loop_NTPase"/>
</dbReference>
<reference evidence="15" key="2">
    <citation type="journal article" date="2013" name="Nat. Commun.">
        <title>Genome of the Chinese tree shrew.</title>
        <authorList>
            <person name="Fan Y."/>
            <person name="Huang Z.Y."/>
            <person name="Cao C.C."/>
            <person name="Chen C.S."/>
            <person name="Chen Y.X."/>
            <person name="Fan D.D."/>
            <person name="He J."/>
            <person name="Hou H.L."/>
            <person name="Hu L."/>
            <person name="Hu X.T."/>
            <person name="Jiang X.T."/>
            <person name="Lai R."/>
            <person name="Lang Y.S."/>
            <person name="Liang B."/>
            <person name="Liao S.G."/>
            <person name="Mu D."/>
            <person name="Ma Y.Y."/>
            <person name="Niu Y.Y."/>
            <person name="Sun X.Q."/>
            <person name="Xia J.Q."/>
            <person name="Xiao J."/>
            <person name="Xiong Z.Q."/>
            <person name="Xu L."/>
            <person name="Yang L."/>
            <person name="Zhang Y."/>
            <person name="Zhao W."/>
            <person name="Zhao X.D."/>
            <person name="Zheng Y.T."/>
            <person name="Zhou J.M."/>
            <person name="Zhu Y.B."/>
            <person name="Zhang G.J."/>
            <person name="Wang J."/>
            <person name="Yao Y.G."/>
        </authorList>
    </citation>
    <scope>NUCLEOTIDE SEQUENCE [LARGE SCALE GENOMIC DNA]</scope>
</reference>
<dbReference type="STRING" id="246437.L9JFE8"/>
<comment type="similarity">
    <text evidence="2">Belongs to the DNA2/NAM7 helicase family. SDE3 subfamily.</text>
</comment>
<evidence type="ECO:0000256" key="9">
    <source>
        <dbReference type="ARBA" id="ARBA00047984"/>
    </source>
</evidence>
<evidence type="ECO:0000256" key="7">
    <source>
        <dbReference type="ARBA" id="ARBA00022806"/>
    </source>
</evidence>
<evidence type="ECO:0000256" key="5">
    <source>
        <dbReference type="ARBA" id="ARBA00022741"/>
    </source>
</evidence>
<dbReference type="Pfam" id="PF13087">
    <property type="entry name" value="AAA_12"/>
    <property type="match status" value="1"/>
</dbReference>
<dbReference type="InterPro" id="IPR041677">
    <property type="entry name" value="DNA2/NAM7_AAA_11"/>
</dbReference>
<dbReference type="InterPro" id="IPR047187">
    <property type="entry name" value="SF1_C_Upf1"/>
</dbReference>
<feature type="domain" description="Helicase MOV-10-like beta-barrel" evidence="13">
    <location>
        <begin position="706"/>
        <end position="779"/>
    </location>
</feature>
<dbReference type="InterPro" id="IPR049080">
    <property type="entry name" value="MOV-10-like_beta-barrel"/>
</dbReference>
<dbReference type="GO" id="GO:0016787">
    <property type="term" value="F:hydrolase activity"/>
    <property type="evidence" value="ECO:0007669"/>
    <property type="project" value="UniProtKB-KW"/>
</dbReference>
<keyword evidence="7 14" id="KW-0347">Helicase</keyword>
<protein>
    <recommendedName>
        <fullName evidence="3">RNA helicase</fullName>
        <ecNumber evidence="3">3.6.4.13</ecNumber>
    </recommendedName>
</protein>
<evidence type="ECO:0000259" key="13">
    <source>
        <dbReference type="Pfam" id="PF21634"/>
    </source>
</evidence>
<evidence type="ECO:0000259" key="12">
    <source>
        <dbReference type="Pfam" id="PF13087"/>
    </source>
</evidence>
<keyword evidence="15" id="KW-1185">Reference proteome</keyword>
<dbReference type="EC" id="3.6.4.13" evidence="3"/>
<feature type="compositionally biased region" description="Polar residues" evidence="10">
    <location>
        <begin position="1382"/>
        <end position="1402"/>
    </location>
</feature>
<evidence type="ECO:0000256" key="1">
    <source>
        <dbReference type="ARBA" id="ARBA00004496"/>
    </source>
</evidence>
<dbReference type="CDD" id="cd18808">
    <property type="entry name" value="SF1_C_Upf1"/>
    <property type="match status" value="1"/>
</dbReference>
<reference evidence="15" key="1">
    <citation type="submission" date="2012-07" db="EMBL/GenBank/DDBJ databases">
        <title>Genome of the Chinese tree shrew, a rising model animal genetically related to primates.</title>
        <authorList>
            <person name="Zhang G."/>
            <person name="Fan Y."/>
            <person name="Yao Y."/>
            <person name="Huang Z."/>
        </authorList>
    </citation>
    <scope>NUCLEOTIDE SEQUENCE [LARGE SCALE GENOMIC DNA]</scope>
</reference>
<dbReference type="Gene3D" id="3.40.50.300">
    <property type="entry name" value="P-loop containing nucleotide triphosphate hydrolases"/>
    <property type="match status" value="2"/>
</dbReference>
<feature type="region of interest" description="Disordered" evidence="10">
    <location>
        <begin position="823"/>
        <end position="849"/>
    </location>
</feature>
<dbReference type="Pfam" id="PF13086">
    <property type="entry name" value="AAA_11"/>
    <property type="match status" value="2"/>
</dbReference>
<evidence type="ECO:0000256" key="2">
    <source>
        <dbReference type="ARBA" id="ARBA00005601"/>
    </source>
</evidence>
<accession>L9JFE8</accession>
<feature type="region of interest" description="Disordered" evidence="10">
    <location>
        <begin position="444"/>
        <end position="496"/>
    </location>
</feature>
<dbReference type="InterPro" id="IPR041679">
    <property type="entry name" value="DNA2/NAM7-like_C"/>
</dbReference>
<dbReference type="SUPFAM" id="SSF52540">
    <property type="entry name" value="P-loop containing nucleoside triphosphate hydrolases"/>
    <property type="match status" value="1"/>
</dbReference>
<feature type="region of interest" description="Disordered" evidence="10">
    <location>
        <begin position="24"/>
        <end position="54"/>
    </location>
</feature>
<feature type="domain" description="DNA2/NAM7 helicase helicase" evidence="11">
    <location>
        <begin position="1076"/>
        <end position="1123"/>
    </location>
</feature>
<organism evidence="14 15">
    <name type="scientific">Tupaia chinensis</name>
    <name type="common">Chinese tree shrew</name>
    <name type="synonym">Tupaia belangeri chinensis</name>
    <dbReference type="NCBI Taxonomy" id="246437"/>
    <lineage>
        <taxon>Eukaryota</taxon>
        <taxon>Metazoa</taxon>
        <taxon>Chordata</taxon>
        <taxon>Craniata</taxon>
        <taxon>Vertebrata</taxon>
        <taxon>Euteleostomi</taxon>
        <taxon>Mammalia</taxon>
        <taxon>Eutheria</taxon>
        <taxon>Euarchontoglires</taxon>
        <taxon>Scandentia</taxon>
        <taxon>Tupaiidae</taxon>
        <taxon>Tupaia</taxon>
    </lineage>
</organism>
<sequence>MRAFLPRGRGQSSPDEAHDSRALLHLGRKEPSPTTRTMTVQPRQAPPTALTQWGRSGPLCPPLIKLGQWGRRICASVLGPRPIVSPHVPRPLAVEPRAAGEELPRAGEGGDANLKTVRGVVTRYCSDYGMIDDLIYFSNEAVTSKVLLNVGQEVIAVVEENRVSNGLKAIRVEAVSDKWEDDSRSHGGLSDSHPRVLIGCVTSLMEGAGYINQTTYFSLESVCEGFEPCKGDWVEAEYWIRPGTWSSEALSVKPLRYKRVDKVCISSLCGRNGVIEDSIFFTLDSLRLPGGYVPRRYDVVSAVVVESSQSCYVWRALCVTPVTRRDFAATNEAAEEACGAFLLKNKGGLEVTRVANFGTLKEGESKSVVIWIENKGDVPQNLVSCKLACWDSAKQFRVQMLGKDQTCPLTSLVPVPEEEKNASDENFTSSNSCRKHKAYQTLERSVTGAGGVPADDCTCRRENGGEDSSRPQERTTEPGPAQQRTAEPEAGELVPPGGKTFVMVTCEAKNSGRCKELLLLCFSNFLIGRYLEVNVVSGEESLIAVREPFSWKKPKSSPALASTKTTVVVTTQKRNSRRQLPSFLPQYPIPDRLRRCVEQKIDILTFQPLLAEHSVPSVPQTPAPPLHPEILRPALLCTVADGSRCHTLPLRSKLSGLEKNRNGGSYEVLGASDGKGQLLNMSNYREKFSTLLWLEEIHAETELKEYNMSGITLKRNGGLLVLEVPGLAESRPSLYAGDKLILKTQEYNGHVIEYIGYVTEIHEEDVTLKLNPEFEQAYNFEPMDVEFTYNRTTSRRCHFALEQVAHLGVKVLFPEEIILQPPQVTGDWSHEPETKSEEQATAKNRKATRDQAMSAAVESYMGGEDLPGLLASAAEASDLDREIQIPKARGREFFNPVLNENQQLAVRRILSGDCRPLPYILFGPPGTGKTVTIIEAVLQVHHALPDSRVLVCAPSNSAADLVCLRLHESKVLRPGAMVRVNATCRFEETIIDAIRPYCKEGEDVWRASRFRVVITTCSSAGLFYQIGVRGPEWASVQFIRTHTPASLQSIQTHPAAHRAPVPESAIQHFSGPRVGHFTHVFVDEAGQASEPECLIPLGLISDAGGQIVLAGDPMQLGPVIKSRLALAYGLNVSMLERLMSRPAYLRDENAFGACGAYNPLLVTKLVKNYRSHSALLALPSRLFYHRELQVCADPKVVTSLLGWAKLPRRDFPLIFHGVRGSEAREGRSPSWFNPAEAVQAMRYCCLLARSISSQVPASDIGVITPYRKQVRSNEDRFEDDRYFLGFLSNSKRFNVAITRPKALLIVLGNPHVLVRDPCFGALLEYSITNGVYTGCDLPPELQALQTPCPQGFAHPHPPALPCPALPCPARGARSALVKSCGESGTPSHSGGQPSSQALCPQL</sequence>
<dbReference type="GO" id="GO:0003724">
    <property type="term" value="F:RNA helicase activity"/>
    <property type="evidence" value="ECO:0007669"/>
    <property type="project" value="UniProtKB-EC"/>
</dbReference>
<dbReference type="GO" id="GO:0005737">
    <property type="term" value="C:cytoplasm"/>
    <property type="evidence" value="ECO:0007669"/>
    <property type="project" value="UniProtKB-SubCell"/>
</dbReference>
<dbReference type="Pfam" id="PF21634">
    <property type="entry name" value="MOV-10_beta-barrel"/>
    <property type="match status" value="1"/>
</dbReference>
<dbReference type="FunCoup" id="L9JFE8">
    <property type="interactions" value="157"/>
</dbReference>
<feature type="compositionally biased region" description="Basic and acidic residues" evidence="10">
    <location>
        <begin position="828"/>
        <end position="840"/>
    </location>
</feature>
<keyword evidence="4" id="KW-0963">Cytoplasm</keyword>
<feature type="domain" description="DNA2/NAM7 helicase-like C-terminal" evidence="12">
    <location>
        <begin position="1149"/>
        <end position="1277"/>
    </location>
</feature>
<evidence type="ECO:0000256" key="10">
    <source>
        <dbReference type="SAM" id="MobiDB-lite"/>
    </source>
</evidence>
<comment type="catalytic activity">
    <reaction evidence="9">
        <text>ATP + H2O = ADP + phosphate + H(+)</text>
        <dbReference type="Rhea" id="RHEA:13065"/>
        <dbReference type="ChEBI" id="CHEBI:15377"/>
        <dbReference type="ChEBI" id="CHEBI:15378"/>
        <dbReference type="ChEBI" id="CHEBI:30616"/>
        <dbReference type="ChEBI" id="CHEBI:43474"/>
        <dbReference type="ChEBI" id="CHEBI:456216"/>
        <dbReference type="EC" id="3.6.4.13"/>
    </reaction>
</comment>
<evidence type="ECO:0000259" key="11">
    <source>
        <dbReference type="Pfam" id="PF13086"/>
    </source>
</evidence>
<evidence type="ECO:0000256" key="6">
    <source>
        <dbReference type="ARBA" id="ARBA00022801"/>
    </source>
</evidence>
<feature type="region of interest" description="Disordered" evidence="10">
    <location>
        <begin position="1378"/>
        <end position="1402"/>
    </location>
</feature>
<evidence type="ECO:0000256" key="3">
    <source>
        <dbReference type="ARBA" id="ARBA00012552"/>
    </source>
</evidence>
<evidence type="ECO:0000256" key="4">
    <source>
        <dbReference type="ARBA" id="ARBA00022490"/>
    </source>
</evidence>
<feature type="compositionally biased region" description="Polar residues" evidence="10">
    <location>
        <begin position="32"/>
        <end position="42"/>
    </location>
</feature>
<gene>
    <name evidence="14" type="ORF">TREES_T100000872</name>
</gene>
<comment type="subcellular location">
    <subcellularLocation>
        <location evidence="1">Cytoplasm</location>
    </subcellularLocation>
</comment>
<evidence type="ECO:0000256" key="8">
    <source>
        <dbReference type="ARBA" id="ARBA00022840"/>
    </source>
</evidence>
<feature type="domain" description="DNA2/NAM7 helicase helicase" evidence="11">
    <location>
        <begin position="898"/>
        <end position="980"/>
    </location>
</feature>
<name>L9JFE8_TUPCH</name>